<protein>
    <submittedName>
        <fullName evidence="3">Translation elongation factor 1 epsilon-1</fullName>
    </submittedName>
</protein>
<keyword evidence="4" id="KW-1185">Reference proteome</keyword>
<evidence type="ECO:0000313" key="4">
    <source>
        <dbReference type="Proteomes" id="UP001431209"/>
    </source>
</evidence>
<reference evidence="3 4" key="1">
    <citation type="submission" date="2024-03" db="EMBL/GenBank/DDBJ databases">
        <title>The Acrasis kona genome and developmental transcriptomes reveal deep origins of eukaryotic multicellular pathways.</title>
        <authorList>
            <person name="Sheikh S."/>
            <person name="Fu C.-J."/>
            <person name="Brown M.W."/>
            <person name="Baldauf S.L."/>
        </authorList>
    </citation>
    <scope>NUCLEOTIDE SEQUENCE [LARGE SCALE GENOMIC DNA]</scope>
    <source>
        <strain evidence="3 4">ATCC MYA-3509</strain>
    </source>
</reference>
<dbReference type="GO" id="GO:0003746">
    <property type="term" value="F:translation elongation factor activity"/>
    <property type="evidence" value="ECO:0007669"/>
    <property type="project" value="UniProtKB-KW"/>
</dbReference>
<dbReference type="PANTHER" id="PTHR44490">
    <property type="entry name" value="EUKARYOTIC TRANSLATION ELONGATION FACTOR 1 EPSILON-1"/>
    <property type="match status" value="1"/>
</dbReference>
<dbReference type="SUPFAM" id="SSF47616">
    <property type="entry name" value="GST C-terminal domain-like"/>
    <property type="match status" value="1"/>
</dbReference>
<gene>
    <name evidence="3" type="ORF">AKO1_009782</name>
</gene>
<dbReference type="InterPro" id="IPR053836">
    <property type="entry name" value="Arc1-like_N"/>
</dbReference>
<proteinExistence type="predicted"/>
<feature type="compositionally biased region" description="Basic and acidic residues" evidence="1">
    <location>
        <begin position="218"/>
        <end position="235"/>
    </location>
</feature>
<name>A0AAW2ZNA4_9EUKA</name>
<keyword evidence="3" id="KW-0251">Elongation factor</keyword>
<keyword evidence="3" id="KW-0648">Protein biosynthesis</keyword>
<dbReference type="AlphaFoldDB" id="A0AAW2ZNA4"/>
<comment type="caution">
    <text evidence="3">The sequence shown here is derived from an EMBL/GenBank/DDBJ whole genome shotgun (WGS) entry which is preliminary data.</text>
</comment>
<sequence length="235" mass="26769">MSITLHIDQTKDSIALQHYVELVKDSLQSTVTLQKSEAQGGPILKDGDKQLAGALTIARYLNRLVSSKSDFVEKNAVTREAPIATPYITQWVSFSQVETQTLPSKDVFDLIEQSISSSTYIVGNSISLADIFVYVYVHSLLKDFTPEQSNSYPNFVRWFNLIQHYEAYSEKFLPLIHFDQHQEEFKHREIMEPQVARAPKQPKDQAAKEQQPAKGKGKSKEQPKEQPKEQSQDKV</sequence>
<dbReference type="GO" id="GO:0005737">
    <property type="term" value="C:cytoplasm"/>
    <property type="evidence" value="ECO:0007669"/>
    <property type="project" value="TreeGrafter"/>
</dbReference>
<dbReference type="Gene3D" id="1.20.1050.130">
    <property type="match status" value="1"/>
</dbReference>
<dbReference type="Pfam" id="PF21972">
    <property type="entry name" value="Arc1p_N_like"/>
    <property type="match status" value="1"/>
</dbReference>
<evidence type="ECO:0000256" key="1">
    <source>
        <dbReference type="SAM" id="MobiDB-lite"/>
    </source>
</evidence>
<evidence type="ECO:0000313" key="3">
    <source>
        <dbReference type="EMBL" id="KAL0490955.1"/>
    </source>
</evidence>
<accession>A0AAW2ZNA4</accession>
<feature type="region of interest" description="Disordered" evidence="1">
    <location>
        <begin position="190"/>
        <end position="235"/>
    </location>
</feature>
<dbReference type="PROSITE" id="PS50405">
    <property type="entry name" value="GST_CTER"/>
    <property type="match status" value="1"/>
</dbReference>
<dbReference type="Proteomes" id="UP001431209">
    <property type="component" value="Unassembled WGS sequence"/>
</dbReference>
<dbReference type="GO" id="GO:0005634">
    <property type="term" value="C:nucleus"/>
    <property type="evidence" value="ECO:0007669"/>
    <property type="project" value="TreeGrafter"/>
</dbReference>
<feature type="domain" description="GST C-terminal" evidence="2">
    <location>
        <begin position="54"/>
        <end position="185"/>
    </location>
</feature>
<dbReference type="InterPro" id="IPR042450">
    <property type="entry name" value="EEF1E1"/>
</dbReference>
<dbReference type="InterPro" id="IPR010987">
    <property type="entry name" value="Glutathione-S-Trfase_C-like"/>
</dbReference>
<organism evidence="3 4">
    <name type="scientific">Acrasis kona</name>
    <dbReference type="NCBI Taxonomy" id="1008807"/>
    <lineage>
        <taxon>Eukaryota</taxon>
        <taxon>Discoba</taxon>
        <taxon>Heterolobosea</taxon>
        <taxon>Tetramitia</taxon>
        <taxon>Eutetramitia</taxon>
        <taxon>Acrasidae</taxon>
        <taxon>Acrasis</taxon>
    </lineage>
</organism>
<dbReference type="PANTHER" id="PTHR44490:SF1">
    <property type="entry name" value="EUKARYOTIC TRANSLATION ELONGATION FACTOR 1 EPSILON-1"/>
    <property type="match status" value="1"/>
</dbReference>
<dbReference type="GO" id="GO:0017101">
    <property type="term" value="C:aminoacyl-tRNA synthetase multienzyme complex"/>
    <property type="evidence" value="ECO:0007669"/>
    <property type="project" value="InterPro"/>
</dbReference>
<dbReference type="InterPro" id="IPR036282">
    <property type="entry name" value="Glutathione-S-Trfase_C_sf"/>
</dbReference>
<dbReference type="EMBL" id="JAOPGA020001738">
    <property type="protein sequence ID" value="KAL0490955.1"/>
    <property type="molecule type" value="Genomic_DNA"/>
</dbReference>
<evidence type="ECO:0000259" key="2">
    <source>
        <dbReference type="PROSITE" id="PS50405"/>
    </source>
</evidence>